<dbReference type="Proteomes" id="UP000027931">
    <property type="component" value="Unassembled WGS sequence"/>
</dbReference>
<evidence type="ECO:0000313" key="2">
    <source>
        <dbReference type="Proteomes" id="UP000027931"/>
    </source>
</evidence>
<dbReference type="AlphaFoldDB" id="A0A074LKW4"/>
<comment type="caution">
    <text evidence="1">The sequence shown here is derived from an EMBL/GenBank/DDBJ whole genome shotgun (WGS) entry which is preliminary data.</text>
</comment>
<evidence type="ECO:0000313" key="1">
    <source>
        <dbReference type="EMBL" id="KEO82776.1"/>
    </source>
</evidence>
<dbReference type="STRING" id="1157490.EL26_13585"/>
<dbReference type="eggNOG" id="ENOG502Z9TN">
    <property type="taxonomic scope" value="Bacteria"/>
</dbReference>
<proteinExistence type="predicted"/>
<accession>A0A074LKW4</accession>
<gene>
    <name evidence="1" type="ORF">EL26_13585</name>
</gene>
<dbReference type="OrthoDB" id="1985886at2"/>
<evidence type="ECO:0008006" key="3">
    <source>
        <dbReference type="Google" id="ProtNLM"/>
    </source>
</evidence>
<sequence>MKITNFAIIAVLLMLPFFVFNGWHVTAQKASLNLETRYNAAVTSAVQDGAKALTFNEKQEFEAGYGSLKKYRANKEAAVDAFLHSLFLSFDAQDEAAQGTLLSYIPAVMVVDFDGYYLYEPQQYQNAEGDPEYRHVFTEKRPWVFTDSSNNSIGFTLDDTVQVFDRLHNRWEEGSLDDVEKKVNASYYQNPLYGFASKELHTWATDHAAFDAFRRETIVGALQQDLENEINRYNAYAKSQGIAYTFTFPTIDQEQWNNTVDDIGLLAFIQGIPMGDKYYNNYALGGARIVKKDAIVGVVGKSPGPKAGRMYYLRESCLPQFHMEPNYERKETFTDEKDAASKGYMPWTCTNGQAGIEDY</sequence>
<keyword evidence="2" id="KW-1185">Reference proteome</keyword>
<organism evidence="1 2">
    <name type="scientific">Tumebacillus flagellatus</name>
    <dbReference type="NCBI Taxonomy" id="1157490"/>
    <lineage>
        <taxon>Bacteria</taxon>
        <taxon>Bacillati</taxon>
        <taxon>Bacillota</taxon>
        <taxon>Bacilli</taxon>
        <taxon>Bacillales</taxon>
        <taxon>Alicyclobacillaceae</taxon>
        <taxon>Tumebacillus</taxon>
    </lineage>
</organism>
<protein>
    <recommendedName>
        <fullName evidence="3">F0F1-type ATP synthase</fullName>
    </recommendedName>
</protein>
<dbReference type="EMBL" id="JMIR01000018">
    <property type="protein sequence ID" value="KEO82776.1"/>
    <property type="molecule type" value="Genomic_DNA"/>
</dbReference>
<reference evidence="1 2" key="1">
    <citation type="journal article" date="2013" name="Int. J. Syst. Evol. Microbiol.">
        <title>Tumebacillus flagellatus sp. nov., an alpha-amylase/pullulanase-producing bacterium isolated from cassava wastewater.</title>
        <authorList>
            <person name="Wang Q."/>
            <person name="Xie N."/>
            <person name="Qin Y."/>
            <person name="Shen N."/>
            <person name="Zhu J."/>
            <person name="Mi H."/>
            <person name="Huang R."/>
        </authorList>
    </citation>
    <scope>NUCLEOTIDE SEQUENCE [LARGE SCALE GENOMIC DNA]</scope>
    <source>
        <strain evidence="1 2">GST4</strain>
    </source>
</reference>
<name>A0A074LKW4_9BACL</name>
<dbReference type="RefSeq" id="WP_038089405.1">
    <property type="nucleotide sequence ID" value="NZ_JMIR01000018.1"/>
</dbReference>